<evidence type="ECO:0000256" key="3">
    <source>
        <dbReference type="ARBA" id="ARBA00022679"/>
    </source>
</evidence>
<evidence type="ECO:0000313" key="9">
    <source>
        <dbReference type="Proteomes" id="UP001396334"/>
    </source>
</evidence>
<evidence type="ECO:0000256" key="2">
    <source>
        <dbReference type="ARBA" id="ARBA00022676"/>
    </source>
</evidence>
<dbReference type="EMBL" id="JBBPBN010000095">
    <property type="protein sequence ID" value="KAK8980510.1"/>
    <property type="molecule type" value="Genomic_DNA"/>
</dbReference>
<keyword evidence="9" id="KW-1185">Reference proteome</keyword>
<evidence type="ECO:0000256" key="1">
    <source>
        <dbReference type="ARBA" id="ARBA00004606"/>
    </source>
</evidence>
<keyword evidence="4 7" id="KW-0472">Membrane</keyword>
<feature type="transmembrane region" description="Helical" evidence="7">
    <location>
        <begin position="179"/>
        <end position="200"/>
    </location>
</feature>
<feature type="transmembrane region" description="Helical" evidence="7">
    <location>
        <begin position="320"/>
        <end position="343"/>
    </location>
</feature>
<feature type="region of interest" description="Disordered" evidence="6">
    <location>
        <begin position="1"/>
        <end position="35"/>
    </location>
</feature>
<feature type="region of interest" description="Disordered" evidence="6">
    <location>
        <begin position="149"/>
        <end position="170"/>
    </location>
</feature>
<keyword evidence="2" id="KW-0328">Glycosyltransferase</keyword>
<keyword evidence="7" id="KW-1133">Transmembrane helix</keyword>
<dbReference type="PANTHER" id="PTHR45719:SF10">
    <property type="entry name" value="CORE-2_I-BRANCHING BETA-1,6-N-ACETYLGLUCOSAMINYLTRANSFERASE FAMILY PROTEIN"/>
    <property type="match status" value="1"/>
</dbReference>
<evidence type="ECO:0000313" key="8">
    <source>
        <dbReference type="EMBL" id="KAK8980510.1"/>
    </source>
</evidence>
<evidence type="ECO:0000256" key="7">
    <source>
        <dbReference type="SAM" id="Phobius"/>
    </source>
</evidence>
<evidence type="ECO:0000256" key="6">
    <source>
        <dbReference type="SAM" id="MobiDB-lite"/>
    </source>
</evidence>
<dbReference type="Proteomes" id="UP001396334">
    <property type="component" value="Unassembled WGS sequence"/>
</dbReference>
<accession>A0ABR2NWJ1</accession>
<dbReference type="InterPro" id="IPR003406">
    <property type="entry name" value="Glyco_trans_14"/>
</dbReference>
<gene>
    <name evidence="8" type="ORF">V6N11_081977</name>
</gene>
<proteinExistence type="predicted"/>
<organism evidence="8 9">
    <name type="scientific">Hibiscus sabdariffa</name>
    <name type="common">roselle</name>
    <dbReference type="NCBI Taxonomy" id="183260"/>
    <lineage>
        <taxon>Eukaryota</taxon>
        <taxon>Viridiplantae</taxon>
        <taxon>Streptophyta</taxon>
        <taxon>Embryophyta</taxon>
        <taxon>Tracheophyta</taxon>
        <taxon>Spermatophyta</taxon>
        <taxon>Magnoliopsida</taxon>
        <taxon>eudicotyledons</taxon>
        <taxon>Gunneridae</taxon>
        <taxon>Pentapetalae</taxon>
        <taxon>rosids</taxon>
        <taxon>malvids</taxon>
        <taxon>Malvales</taxon>
        <taxon>Malvaceae</taxon>
        <taxon>Malvoideae</taxon>
        <taxon>Hibiscus</taxon>
    </lineage>
</organism>
<reference evidence="8 9" key="1">
    <citation type="journal article" date="2024" name="G3 (Bethesda)">
        <title>Genome assembly of Hibiscus sabdariffa L. provides insights into metabolisms of medicinal natural products.</title>
        <authorList>
            <person name="Kim T."/>
        </authorList>
    </citation>
    <scope>NUCLEOTIDE SEQUENCE [LARGE SCALE GENOMIC DNA]</scope>
    <source>
        <strain evidence="8">TK-2024</strain>
        <tissue evidence="8">Old leaves</tissue>
    </source>
</reference>
<keyword evidence="7" id="KW-0812">Transmembrane</keyword>
<dbReference type="PANTHER" id="PTHR45719">
    <property type="entry name" value="GLYCOSYLTRANSFERASE"/>
    <property type="match status" value="1"/>
</dbReference>
<comment type="subcellular location">
    <subcellularLocation>
        <location evidence="1">Membrane</location>
        <topology evidence="1">Single-pass type II membrane protein</topology>
    </subcellularLocation>
</comment>
<dbReference type="Pfam" id="PF02485">
    <property type="entry name" value="Branch"/>
    <property type="match status" value="2"/>
</dbReference>
<sequence>MVEPPLKPVLQKPPGYRDPNFPATQSGFRPPSRKPYVTKKPNGTYLDAAMTTRVEVKNPTVKMTYNYGDTKFDVSVEEGGDETPAGTTVVTGFTMGKQSTTSLKVETKASNMLGADDVGNRIWTGHRSKTLAVNVEAWTKVGKTIQTDPKLPNPNLCRQNAPPPATTTLPKEHSRCSPYLIVAAFFISLLFVLSLLSTSASQLLTIRVRRHPALFPNRPVSRTNTHYGPAPPSIAYLLSGYAGDSDRILRLLFASYHPRNHYLLHLDLSAPQTERDQLVVSILSVPIFRAAQNVDVIGKANYAYPRGFPRSLLRFTVPPFCYGCLRIGIGLSPSMLVITLLLLKMGVSYYRSKRLKPIIVGTGHYLLEKDEVFYVTRKRELPNAFKLFSGHGSNLEVIGSFLMVLSIHVGARVPVLNSSISIQLGPWFGESEWEAGEGDRVQHGCLWFTSYFEGSTFTMLTRTFIEFCILGTDNLPRTLLMYLANMPYPFTNYFPTILCNTDKFKRTVINHNLQYVASNVSSSKKPSFINSTEFDAMIQSGDAFATEFQFDNPVLDCIDRKLLKRKPGRVVPGGWCLGVLKNDTCSVWGDADILRPGPGAKGLKNVLLDYFQMIGFCPINV</sequence>
<evidence type="ECO:0000256" key="4">
    <source>
        <dbReference type="ARBA" id="ARBA00023136"/>
    </source>
</evidence>
<name>A0ABR2NWJ1_9ROSI</name>
<keyword evidence="5" id="KW-0325">Glycoprotein</keyword>
<evidence type="ECO:0000256" key="5">
    <source>
        <dbReference type="ARBA" id="ARBA00023180"/>
    </source>
</evidence>
<comment type="caution">
    <text evidence="8">The sequence shown here is derived from an EMBL/GenBank/DDBJ whole genome shotgun (WGS) entry which is preliminary data.</text>
</comment>
<dbReference type="InterPro" id="IPR044610">
    <property type="entry name" value="GLCAT14A/B/C"/>
</dbReference>
<keyword evidence="3" id="KW-0808">Transferase</keyword>
<protein>
    <submittedName>
        <fullName evidence="8">Uncharacterized protein</fullName>
    </submittedName>
</protein>